<evidence type="ECO:0000313" key="3">
    <source>
        <dbReference type="EMBL" id="OEU87974.1"/>
    </source>
</evidence>
<evidence type="ECO:0000256" key="1">
    <source>
        <dbReference type="SAM" id="MobiDB-lite"/>
    </source>
</evidence>
<reference evidence="3 4" key="1">
    <citation type="journal article" date="2016" name="Front. Microbiol.">
        <title>Comparative Genomics Analysis of Streptomyces Species Reveals Their Adaptation to the Marine Environment and Their Diversity at the Genomic Level.</title>
        <authorList>
            <person name="Tian X."/>
            <person name="Zhang Z."/>
            <person name="Yang T."/>
            <person name="Chen M."/>
            <person name="Li J."/>
            <person name="Chen F."/>
            <person name="Yang J."/>
            <person name="Li W."/>
            <person name="Zhang B."/>
            <person name="Zhang Z."/>
            <person name="Wu J."/>
            <person name="Zhang C."/>
            <person name="Long L."/>
            <person name="Xiao J."/>
        </authorList>
    </citation>
    <scope>NUCLEOTIDE SEQUENCE [LARGE SCALE GENOMIC DNA]</scope>
    <source>
        <strain evidence="3 4">SCSIO 10390</strain>
    </source>
</reference>
<organism evidence="3 4">
    <name type="scientific">Streptomyces abyssalis</name>
    <dbReference type="NCBI Taxonomy" id="933944"/>
    <lineage>
        <taxon>Bacteria</taxon>
        <taxon>Bacillati</taxon>
        <taxon>Actinomycetota</taxon>
        <taxon>Actinomycetes</taxon>
        <taxon>Kitasatosporales</taxon>
        <taxon>Streptomycetaceae</taxon>
        <taxon>Streptomyces</taxon>
    </lineage>
</organism>
<evidence type="ECO:0000313" key="4">
    <source>
        <dbReference type="Proteomes" id="UP000176087"/>
    </source>
</evidence>
<feature type="transmembrane region" description="Helical" evidence="2">
    <location>
        <begin position="56"/>
        <end position="73"/>
    </location>
</feature>
<accession>A0A1E7JJZ8</accession>
<dbReference type="Proteomes" id="UP000176087">
    <property type="component" value="Unassembled WGS sequence"/>
</dbReference>
<evidence type="ECO:0008006" key="5">
    <source>
        <dbReference type="Google" id="ProtNLM"/>
    </source>
</evidence>
<keyword evidence="4" id="KW-1185">Reference proteome</keyword>
<dbReference type="STRING" id="933944.AN215_17215"/>
<dbReference type="AlphaFoldDB" id="A0A1E7JJZ8"/>
<protein>
    <recommendedName>
        <fullName evidence="5">DUF3040 domain-containing protein</fullName>
    </recommendedName>
</protein>
<dbReference type="RefSeq" id="WP_070014047.1">
    <property type="nucleotide sequence ID" value="NZ_LJGS01000045.1"/>
</dbReference>
<feature type="compositionally biased region" description="Basic and acidic residues" evidence="1">
    <location>
        <begin position="1"/>
        <end position="12"/>
    </location>
</feature>
<feature type="transmembrane region" description="Helical" evidence="2">
    <location>
        <begin position="31"/>
        <end position="50"/>
    </location>
</feature>
<evidence type="ECO:0000256" key="2">
    <source>
        <dbReference type="SAM" id="Phobius"/>
    </source>
</evidence>
<keyword evidence="2" id="KW-0812">Transmembrane</keyword>
<dbReference type="EMBL" id="LJGT01000040">
    <property type="protein sequence ID" value="OEU87974.1"/>
    <property type="molecule type" value="Genomic_DNA"/>
</dbReference>
<keyword evidence="2" id="KW-0472">Membrane</keyword>
<proteinExistence type="predicted"/>
<sequence>MDRFEDLPEQRGQDGAPGAGDRTAHPRGGRWRAAAWLVLVAAAVALVGGIVAGEGLLIAVGLVWAGISGHLFTPEYRNPRGRRHG</sequence>
<keyword evidence="2" id="KW-1133">Transmembrane helix</keyword>
<gene>
    <name evidence="3" type="ORF">AN215_17215</name>
</gene>
<name>A0A1E7JJZ8_9ACTN</name>
<feature type="region of interest" description="Disordered" evidence="1">
    <location>
        <begin position="1"/>
        <end position="27"/>
    </location>
</feature>
<comment type="caution">
    <text evidence="3">The sequence shown here is derived from an EMBL/GenBank/DDBJ whole genome shotgun (WGS) entry which is preliminary data.</text>
</comment>